<evidence type="ECO:0000256" key="1">
    <source>
        <dbReference type="SAM" id="Phobius"/>
    </source>
</evidence>
<feature type="transmembrane region" description="Helical" evidence="1">
    <location>
        <begin position="405"/>
        <end position="425"/>
    </location>
</feature>
<evidence type="ECO:0000313" key="2">
    <source>
        <dbReference type="EMBL" id="CCF99255.1"/>
    </source>
</evidence>
<feature type="transmembrane region" description="Helical" evidence="1">
    <location>
        <begin position="162"/>
        <end position="181"/>
    </location>
</feature>
<feature type="transmembrane region" description="Helical" evidence="1">
    <location>
        <begin position="33"/>
        <end position="50"/>
    </location>
</feature>
<evidence type="ECO:0008006" key="3">
    <source>
        <dbReference type="Google" id="ProtNLM"/>
    </source>
</evidence>
<feature type="transmembrane region" description="Helical" evidence="1">
    <location>
        <begin position="201"/>
        <end position="223"/>
    </location>
</feature>
<keyword evidence="1" id="KW-0812">Transmembrane</keyword>
<feature type="transmembrane region" description="Helical" evidence="1">
    <location>
        <begin position="62"/>
        <end position="81"/>
    </location>
</feature>
<protein>
    <recommendedName>
        <fullName evidence="3">DUF2029 domain-containing protein</fullName>
    </recommendedName>
</protein>
<gene>
    <name evidence="2" type="ORF">VIS_S3AVA40001</name>
</gene>
<feature type="transmembrane region" description="Helical" evidence="1">
    <location>
        <begin position="379"/>
        <end position="398"/>
    </location>
</feature>
<organism evidence="2">
    <name type="scientific">uncultured Flavobacteriia bacterium</name>
    <dbReference type="NCBI Taxonomy" id="212695"/>
    <lineage>
        <taxon>Bacteria</taxon>
        <taxon>Pseudomonadati</taxon>
        <taxon>Bacteroidota</taxon>
        <taxon>Flavobacteriia</taxon>
        <taxon>environmental samples</taxon>
    </lineage>
</organism>
<name>H6RDZ4_9BACT</name>
<dbReference type="AlphaFoldDB" id="H6RDZ4"/>
<reference evidence="2" key="2">
    <citation type="submission" date="2012-02" db="EMBL/GenBank/DDBJ databases">
        <authorList>
            <person name="Genoscope - CEA"/>
        </authorList>
    </citation>
    <scope>NUCLEOTIDE SEQUENCE</scope>
</reference>
<accession>H6RDZ4</accession>
<feature type="transmembrane region" description="Helical" evidence="1">
    <location>
        <begin position="230"/>
        <end position="252"/>
    </location>
</feature>
<feature type="transmembrane region" description="Helical" evidence="1">
    <location>
        <begin position="133"/>
        <end position="150"/>
    </location>
</feature>
<feature type="transmembrane region" description="Helical" evidence="1">
    <location>
        <begin position="7"/>
        <end position="27"/>
    </location>
</feature>
<feature type="transmembrane region" description="Helical" evidence="1">
    <location>
        <begin position="320"/>
        <end position="339"/>
    </location>
</feature>
<dbReference type="EMBL" id="FO117575">
    <property type="protein sequence ID" value="CCF99255.1"/>
    <property type="molecule type" value="Genomic_DNA"/>
</dbReference>
<keyword evidence="1" id="KW-1133">Transmembrane helix</keyword>
<proteinExistence type="predicted"/>
<keyword evidence="1" id="KW-0472">Membrane</keyword>
<reference evidence="2" key="1">
    <citation type="journal article" date="2012" name="Environ. Microbiol.">
        <title>Genomic content of uncultured Bacteroidetes from contrasting oceanic provinces in the North Atlantic Ocean.</title>
        <authorList>
            <person name="Gomez-Pereira P.R."/>
            <person name="Schuler M."/>
            <person name="Fuchs B.M."/>
            <person name="Bennke C."/>
            <person name="Teeling H."/>
            <person name="Waldmann J."/>
            <person name="Richter M."/>
            <person name="Barbe V."/>
            <person name="Bataille E."/>
            <person name="Glockner F.O."/>
            <person name="Amann R."/>
        </authorList>
    </citation>
    <scope>NUCLEOTIDE SEQUENCE</scope>
</reference>
<feature type="transmembrane region" description="Helical" evidence="1">
    <location>
        <begin position="264"/>
        <end position="284"/>
    </location>
</feature>
<sequence>MIPREHTGLFWSGLIVWLCAMLYTLIIPTQSDFQLLTIGFPLAIVTYILFICSKPIGKKLQWLIIVGILVRLVSIFFFPQLSDDIYRFIWDGRLAQNGMQPYAYLPIDIVEQIPSLADGDILSKMNSPDYYTVYPPVSQFVFYLSSWLGLSIEISSILMKSIFFISELATLFFSLKILKWLKLSPSNILVYWLNPLIIIEGIGNLHFEIIMIGFLSVSIYYWLTARHYRAIVFLAFSVGSKLLSLLILPYLLWQIRWKDSIRVLGLFIAISLLIFSPLLVGLNYDEFLSSIDLYFTKFEFNAGFYYVLRWLGFQVTGYNLIAYIGPLLGLCFIIITLWITIQEKVKNPIAFLYLVMLIYLLLSTTIHPWYLSIPLFCSIFIRSRVAVIWSCLIWLTYINYNGDVYFENLWIVGLEYIFLIVFIFYEMKRTLALLVGEIFEPRPK</sequence>
<feature type="transmembrane region" description="Helical" evidence="1">
    <location>
        <begin position="351"/>
        <end position="373"/>
    </location>
</feature>
<dbReference type="Pfam" id="PF26314">
    <property type="entry name" value="MptA_B_family"/>
    <property type="match status" value="1"/>
</dbReference>